<proteinExistence type="predicted"/>
<organism evidence="1 2">
    <name type="scientific">Vibrio cholerae</name>
    <dbReference type="NCBI Taxonomy" id="666"/>
    <lineage>
        <taxon>Bacteria</taxon>
        <taxon>Pseudomonadati</taxon>
        <taxon>Pseudomonadota</taxon>
        <taxon>Gammaproteobacteria</taxon>
        <taxon>Vibrionales</taxon>
        <taxon>Vibrionaceae</taxon>
        <taxon>Vibrio</taxon>
    </lineage>
</organism>
<gene>
    <name evidence="1" type="ORF">F0M16_05950</name>
</gene>
<dbReference type="RefSeq" id="WP_142628644.1">
    <property type="nucleotide sequence ID" value="NZ_JBNZCT010000003.1"/>
</dbReference>
<name>A0A5B1C7F4_VIBCL</name>
<dbReference type="AlphaFoldDB" id="A0A5B1C7F4"/>
<protein>
    <submittedName>
        <fullName evidence="1">DUF4297 domain-containing protein</fullName>
    </submittedName>
</protein>
<reference evidence="1 2" key="1">
    <citation type="submission" date="2019-09" db="EMBL/GenBank/DDBJ databases">
        <authorList>
            <person name="Kritzky A."/>
            <person name="Schelkanova E.Y."/>
            <person name="Alkhova Z.V."/>
            <person name="Smirnova N.I."/>
        </authorList>
    </citation>
    <scope>NUCLEOTIDE SEQUENCE [LARGE SCALE GENOMIC DNA]</scope>
    <source>
        <strain evidence="1 2">M1526</strain>
    </source>
</reference>
<dbReference type="Proteomes" id="UP000323225">
    <property type="component" value="Unassembled WGS sequence"/>
</dbReference>
<sequence>MSTQDIDENSGVEALLGFEFQRNCALLLLLDDYSSYTSKNYFISIEHYDDFLFGFRDSNNQKLELIKSYQAKKRTDQKWNITALAEPTSKMLDVGKAIKSDIVAKASNFQSDLIFISDRLIELKSENLNKGTNKKAEYVLEKIRHDNPYMSYTELPDILRNHVQESVRNASKNQYSDSEFDRLAYQWVDLPKTPRNQLAILETRVRENFKGVPDAKAALSVLLNLFKSIETVYNKRSKISLMDSRKILEGEDIKKAVEVITSQQKALDFWRACASELCPRIKLNMGKANKAKEYIGIAFELFKDKSNQEHKKIYNFVKNNHYEDCCFDHASTIEMFIDEYYKSNLYSNAIEREDVIFAIICAYVQTRDITV</sequence>
<accession>A0A5B1C7F4</accession>
<comment type="caution">
    <text evidence="1">The sequence shown here is derived from an EMBL/GenBank/DDBJ whole genome shotgun (WGS) entry which is preliminary data.</text>
</comment>
<evidence type="ECO:0000313" key="2">
    <source>
        <dbReference type="Proteomes" id="UP000323225"/>
    </source>
</evidence>
<evidence type="ECO:0000313" key="1">
    <source>
        <dbReference type="EMBL" id="KAA1255473.1"/>
    </source>
</evidence>
<dbReference type="EMBL" id="VUAA01000005">
    <property type="protein sequence ID" value="KAA1255473.1"/>
    <property type="molecule type" value="Genomic_DNA"/>
</dbReference>